<comment type="catalytic activity">
    <reaction evidence="1">
        <text>L-histidyl-[protein] + phosphoenolpyruvate = N(pros)-phospho-L-histidyl-[protein] + pyruvate</text>
        <dbReference type="Rhea" id="RHEA:23880"/>
        <dbReference type="Rhea" id="RHEA-COMP:9745"/>
        <dbReference type="Rhea" id="RHEA-COMP:9746"/>
        <dbReference type="ChEBI" id="CHEBI:15361"/>
        <dbReference type="ChEBI" id="CHEBI:29979"/>
        <dbReference type="ChEBI" id="CHEBI:58702"/>
        <dbReference type="ChEBI" id="CHEBI:64837"/>
        <dbReference type="EC" id="2.7.3.9"/>
    </reaction>
</comment>
<dbReference type="Pfam" id="PF05524">
    <property type="entry name" value="PEP-utilisers_N"/>
    <property type="match status" value="1"/>
</dbReference>
<dbReference type="Gene3D" id="3.20.20.60">
    <property type="entry name" value="Phosphoenolpyruvate-binding domains"/>
    <property type="match status" value="1"/>
</dbReference>
<dbReference type="RefSeq" id="WP_161678119.1">
    <property type="nucleotide sequence ID" value="NZ_JAABLP010000007.1"/>
</dbReference>
<dbReference type="GO" id="GO:0008965">
    <property type="term" value="F:phosphoenolpyruvate-protein phosphotransferase activity"/>
    <property type="evidence" value="ECO:0007669"/>
    <property type="project" value="UniProtKB-EC"/>
</dbReference>
<keyword evidence="10" id="KW-0598">Phosphotransferase system</keyword>
<dbReference type="Gene3D" id="3.50.30.10">
    <property type="entry name" value="Phosphohistidine domain"/>
    <property type="match status" value="1"/>
</dbReference>
<dbReference type="SUPFAM" id="SSF52009">
    <property type="entry name" value="Phosphohistidine domain"/>
    <property type="match status" value="1"/>
</dbReference>
<evidence type="ECO:0000256" key="1">
    <source>
        <dbReference type="ARBA" id="ARBA00000683"/>
    </source>
</evidence>
<dbReference type="GO" id="GO:0046872">
    <property type="term" value="F:metal ion binding"/>
    <property type="evidence" value="ECO:0007669"/>
    <property type="project" value="UniProtKB-KW"/>
</dbReference>
<proteinExistence type="inferred from homology"/>
<keyword evidence="15" id="KW-1185">Reference proteome</keyword>
<comment type="similarity">
    <text evidence="4">Belongs to the PEP-utilizing enzyme family.</text>
</comment>
<keyword evidence="13" id="KW-0460">Magnesium</keyword>
<dbReference type="InterPro" id="IPR006318">
    <property type="entry name" value="PTS_EI-like"/>
</dbReference>
<evidence type="ECO:0000256" key="6">
    <source>
        <dbReference type="ARBA" id="ARBA00022448"/>
    </source>
</evidence>
<dbReference type="PANTHER" id="PTHR46244">
    <property type="entry name" value="PHOSPHOENOLPYRUVATE-PROTEIN PHOSPHOTRANSFERASE"/>
    <property type="match status" value="1"/>
</dbReference>
<evidence type="ECO:0000256" key="5">
    <source>
        <dbReference type="ARBA" id="ARBA00012232"/>
    </source>
</evidence>
<gene>
    <name evidence="14" type="primary">ptsP</name>
    <name evidence="14" type="ORF">GWI72_19825</name>
</gene>
<dbReference type="InterPro" id="IPR050499">
    <property type="entry name" value="PEP-utilizing_PTS_enzyme"/>
</dbReference>
<dbReference type="InterPro" id="IPR036618">
    <property type="entry name" value="PtsI_HPr-bd_sf"/>
</dbReference>
<evidence type="ECO:0000256" key="13">
    <source>
        <dbReference type="ARBA" id="ARBA00022842"/>
    </source>
</evidence>
<dbReference type="SUPFAM" id="SSF55781">
    <property type="entry name" value="GAF domain-like"/>
    <property type="match status" value="1"/>
</dbReference>
<evidence type="ECO:0000256" key="2">
    <source>
        <dbReference type="ARBA" id="ARBA00001946"/>
    </source>
</evidence>
<evidence type="ECO:0000256" key="8">
    <source>
        <dbReference type="ARBA" id="ARBA00022597"/>
    </source>
</evidence>
<dbReference type="EMBL" id="JAABLQ010000004">
    <property type="protein sequence ID" value="NBN80531.1"/>
    <property type="molecule type" value="Genomic_DNA"/>
</dbReference>
<evidence type="ECO:0000256" key="7">
    <source>
        <dbReference type="ARBA" id="ARBA00022490"/>
    </source>
</evidence>
<evidence type="ECO:0000256" key="4">
    <source>
        <dbReference type="ARBA" id="ARBA00007837"/>
    </source>
</evidence>
<dbReference type="SMART" id="SM00065">
    <property type="entry name" value="GAF"/>
    <property type="match status" value="1"/>
</dbReference>
<sequence>MRSNLAGPRLLLRRLREVMAEPINAQERLDKIVVLIAANVVAEVCSVYILRADGVLELYATEGLKREAVHQASLRVGQGLVGLIAAEARPLNLPNARAHPAFAYLPETGEEAYNSFLGVPVLRAGRTLGVLVVQNKSHRTYYEDEVEALQTTAMVIAEMVAAGELEAIAKPGTGLDLSRPIRFEAVGLADGVGLGHVVLHEPRVVVTNLIAEDTDHERTRLEGAVSRLRLSIDSLLSSGDMAQSGEHRDVLEAYRMFAYDQGWIRKIEEAINNGLTAEAAVEKVQSDMRARMLRQTDPYLRERLHDLDDLAHRLIRELMGRQHGSSTGVLPKDAIIVARNMGAAELLDYGRDRIRGVVLEEGGPTSHVTIVARALGIAAVGQVQDIVSLADAGDAIIVDGASGEVYLRPATDVQDAYAEKVRFRARRQAEYRRLRAKPSVTKDGVEVALQMNAGLLVDLPHLSESGAVGVGLFRTELQFMVASSFPRLSDQQNQYTQVLDAAGGKPVTFRSLDIGGDKVLPYLRAIHEENPAMGWRALRLGLDRPGLLRTQVRALLRAGAGRELKLMFPMVSEVEEFHRAKELVDRELRHSRRHGHGVPDVIRLGAMIEVPSLLFQLEELMQAVDFVSVGSNDLFQFFNAVDRGNTRVADRYDTLGTGFLRALKAITDAAARHHVPVTLCGELAGKPLEAMALVGIGFRSLSMSPAALGPVKAMVRSLDLGRLQARLLPRLEPGHPDKDLRQFLRQFAVEQDVAL</sequence>
<evidence type="ECO:0000256" key="10">
    <source>
        <dbReference type="ARBA" id="ARBA00022683"/>
    </source>
</evidence>
<dbReference type="PRINTS" id="PR01736">
    <property type="entry name" value="PHPHTRNFRASE"/>
</dbReference>
<comment type="cofactor">
    <cofactor evidence="2">
        <name>Mg(2+)</name>
        <dbReference type="ChEBI" id="CHEBI:18420"/>
    </cofactor>
</comment>
<dbReference type="Pfam" id="PF01590">
    <property type="entry name" value="GAF"/>
    <property type="match status" value="1"/>
</dbReference>
<comment type="caution">
    <text evidence="14">The sequence shown here is derived from an EMBL/GenBank/DDBJ whole genome shotgun (WGS) entry which is preliminary data.</text>
</comment>
<dbReference type="InterPro" id="IPR036637">
    <property type="entry name" value="Phosphohistidine_dom_sf"/>
</dbReference>
<dbReference type="PANTHER" id="PTHR46244:SF6">
    <property type="entry name" value="PHOSPHOENOLPYRUVATE-PROTEIN PHOSPHOTRANSFERASE"/>
    <property type="match status" value="1"/>
</dbReference>
<dbReference type="Proteomes" id="UP000586722">
    <property type="component" value="Unassembled WGS sequence"/>
</dbReference>
<keyword evidence="8" id="KW-0762">Sugar transport</keyword>
<keyword evidence="7" id="KW-0963">Cytoplasm</keyword>
<dbReference type="InterPro" id="IPR040442">
    <property type="entry name" value="Pyrv_kinase-like_dom_sf"/>
</dbReference>
<dbReference type="GO" id="GO:0016301">
    <property type="term" value="F:kinase activity"/>
    <property type="evidence" value="ECO:0007669"/>
    <property type="project" value="UniProtKB-KW"/>
</dbReference>
<dbReference type="EC" id="2.7.3.9" evidence="5"/>
<dbReference type="SUPFAM" id="SSF47831">
    <property type="entry name" value="Enzyme I of the PEP:sugar phosphotransferase system HPr-binding (sub)domain"/>
    <property type="match status" value="1"/>
</dbReference>
<dbReference type="Gene3D" id="1.10.274.10">
    <property type="entry name" value="PtsI, HPr-binding domain"/>
    <property type="match status" value="1"/>
</dbReference>
<evidence type="ECO:0000256" key="11">
    <source>
        <dbReference type="ARBA" id="ARBA00022723"/>
    </source>
</evidence>
<protein>
    <recommendedName>
        <fullName evidence="5">phosphoenolpyruvate--protein phosphotransferase</fullName>
        <ecNumber evidence="5">2.7.3.9</ecNumber>
    </recommendedName>
</protein>
<dbReference type="Pfam" id="PF00391">
    <property type="entry name" value="PEP-utilizers"/>
    <property type="match status" value="1"/>
</dbReference>
<keyword evidence="12" id="KW-0418">Kinase</keyword>
<keyword evidence="11" id="KW-0479">Metal-binding</keyword>
<dbReference type="InterPro" id="IPR008731">
    <property type="entry name" value="PTS_EIN"/>
</dbReference>
<dbReference type="InterPro" id="IPR008279">
    <property type="entry name" value="PEP-util_enz_mobile_dom"/>
</dbReference>
<dbReference type="InterPro" id="IPR015813">
    <property type="entry name" value="Pyrv/PenolPyrv_kinase-like_dom"/>
</dbReference>
<organism evidence="14 15">
    <name type="scientific">Pannonibacter tanglangensis</name>
    <dbReference type="NCBI Taxonomy" id="2750084"/>
    <lineage>
        <taxon>Bacteria</taxon>
        <taxon>Pseudomonadati</taxon>
        <taxon>Pseudomonadota</taxon>
        <taxon>Alphaproteobacteria</taxon>
        <taxon>Hyphomicrobiales</taxon>
        <taxon>Stappiaceae</taxon>
        <taxon>Pannonibacter</taxon>
    </lineage>
</organism>
<name>A0A7X5F697_9HYPH</name>
<dbReference type="InterPro" id="IPR003018">
    <property type="entry name" value="GAF"/>
</dbReference>
<evidence type="ECO:0000256" key="3">
    <source>
        <dbReference type="ARBA" id="ARBA00004496"/>
    </source>
</evidence>
<evidence type="ECO:0000313" key="15">
    <source>
        <dbReference type="Proteomes" id="UP000586722"/>
    </source>
</evidence>
<dbReference type="Pfam" id="PF02896">
    <property type="entry name" value="PEP-utilizers_C"/>
    <property type="match status" value="1"/>
</dbReference>
<dbReference type="GO" id="GO:0009401">
    <property type="term" value="P:phosphoenolpyruvate-dependent sugar phosphotransferase system"/>
    <property type="evidence" value="ECO:0007669"/>
    <property type="project" value="UniProtKB-KW"/>
</dbReference>
<dbReference type="InterPro" id="IPR000121">
    <property type="entry name" value="PEP_util_C"/>
</dbReference>
<dbReference type="Gene3D" id="3.30.450.40">
    <property type="match status" value="1"/>
</dbReference>
<dbReference type="GO" id="GO:0005737">
    <property type="term" value="C:cytoplasm"/>
    <property type="evidence" value="ECO:0007669"/>
    <property type="project" value="UniProtKB-SubCell"/>
</dbReference>
<comment type="subcellular location">
    <subcellularLocation>
        <location evidence="3">Cytoplasm</location>
    </subcellularLocation>
</comment>
<evidence type="ECO:0000313" key="14">
    <source>
        <dbReference type="EMBL" id="NBN80531.1"/>
    </source>
</evidence>
<accession>A0A7X5F697</accession>
<dbReference type="SUPFAM" id="SSF51621">
    <property type="entry name" value="Phosphoenolpyruvate/pyruvate domain"/>
    <property type="match status" value="1"/>
</dbReference>
<keyword evidence="6" id="KW-0813">Transport</keyword>
<reference evidence="15" key="1">
    <citation type="submission" date="2020-01" db="EMBL/GenBank/DDBJ databases">
        <authorList>
            <person name="Fang Y."/>
            <person name="Sun R."/>
            <person name="Nie L."/>
            <person name="He J."/>
            <person name="Hao L."/>
            <person name="Wang L."/>
            <person name="Su S."/>
            <person name="Lv E."/>
            <person name="Zhang Z."/>
            <person name="Xie R."/>
            <person name="Liu H."/>
        </authorList>
    </citation>
    <scope>NUCLEOTIDE SEQUENCE [LARGE SCALE GENOMIC DNA]</scope>
    <source>
        <strain evidence="15">XCT-53</strain>
    </source>
</reference>
<keyword evidence="9 14" id="KW-0808">Transferase</keyword>
<evidence type="ECO:0000256" key="12">
    <source>
        <dbReference type="ARBA" id="ARBA00022777"/>
    </source>
</evidence>
<evidence type="ECO:0000256" key="9">
    <source>
        <dbReference type="ARBA" id="ARBA00022679"/>
    </source>
</evidence>
<dbReference type="NCBIfam" id="TIGR01417">
    <property type="entry name" value="PTS_I_fam"/>
    <property type="match status" value="1"/>
</dbReference>
<dbReference type="AlphaFoldDB" id="A0A7X5F697"/>
<dbReference type="InterPro" id="IPR029016">
    <property type="entry name" value="GAF-like_dom_sf"/>
</dbReference>